<comment type="caution">
    <text evidence="1">The sequence shown here is derived from an EMBL/GenBank/DDBJ whole genome shotgun (WGS) entry which is preliminary data.</text>
</comment>
<name>A0ABQ3KRL7_9PSEU</name>
<accession>A0ABQ3KRL7</accession>
<reference evidence="2" key="1">
    <citation type="journal article" date="2019" name="Int. J. Syst. Evol. Microbiol.">
        <title>The Global Catalogue of Microorganisms (GCM) 10K type strain sequencing project: providing services to taxonomists for standard genome sequencing and annotation.</title>
        <authorList>
            <consortium name="The Broad Institute Genomics Platform"/>
            <consortium name="The Broad Institute Genome Sequencing Center for Infectious Disease"/>
            <person name="Wu L."/>
            <person name="Ma J."/>
        </authorList>
    </citation>
    <scope>NUCLEOTIDE SEQUENCE [LARGE SCALE GENOMIC DNA]</scope>
    <source>
        <strain evidence="2">CGMCC 4.7680</strain>
    </source>
</reference>
<evidence type="ECO:0008006" key="3">
    <source>
        <dbReference type="Google" id="ProtNLM"/>
    </source>
</evidence>
<dbReference type="Proteomes" id="UP000649955">
    <property type="component" value="Unassembled WGS sequence"/>
</dbReference>
<organism evidence="1 2">
    <name type="scientific">Amycolatopsis bullii</name>
    <dbReference type="NCBI Taxonomy" id="941987"/>
    <lineage>
        <taxon>Bacteria</taxon>
        <taxon>Bacillati</taxon>
        <taxon>Actinomycetota</taxon>
        <taxon>Actinomycetes</taxon>
        <taxon>Pseudonocardiales</taxon>
        <taxon>Pseudonocardiaceae</taxon>
        <taxon>Amycolatopsis</taxon>
    </lineage>
</organism>
<protein>
    <recommendedName>
        <fullName evidence="3">Ricin B lectin domain-containing protein</fullName>
    </recommendedName>
</protein>
<dbReference type="CDD" id="cd00161">
    <property type="entry name" value="beta-trefoil_Ricin-like"/>
    <property type="match status" value="1"/>
</dbReference>
<proteinExistence type="predicted"/>
<dbReference type="Gene3D" id="2.80.10.50">
    <property type="match status" value="1"/>
</dbReference>
<evidence type="ECO:0000313" key="1">
    <source>
        <dbReference type="EMBL" id="GHG41632.1"/>
    </source>
</evidence>
<sequence length="129" mass="13967">MSIPGGSTTDGVQATQFDCEPNGPAKRFYPEPQGMDSWGNPIVTLRNEASRLCVGDFEPGNPAAGDPVRQSTCSSLWSWDKAGRLVLFASTYPGGQHLCLAVPHAWKANGIGLIVWPCNSGREQVWTKY</sequence>
<dbReference type="SUPFAM" id="SSF50370">
    <property type="entry name" value="Ricin B-like lectins"/>
    <property type="match status" value="1"/>
</dbReference>
<evidence type="ECO:0000313" key="2">
    <source>
        <dbReference type="Proteomes" id="UP000649955"/>
    </source>
</evidence>
<keyword evidence="2" id="KW-1185">Reference proteome</keyword>
<gene>
    <name evidence="1" type="ORF">GCM10017567_74000</name>
</gene>
<dbReference type="EMBL" id="BNAW01000051">
    <property type="protein sequence ID" value="GHG41632.1"/>
    <property type="molecule type" value="Genomic_DNA"/>
</dbReference>
<dbReference type="InterPro" id="IPR035992">
    <property type="entry name" value="Ricin_B-like_lectins"/>
</dbReference>